<dbReference type="SUPFAM" id="SSF54001">
    <property type="entry name" value="Cysteine proteinases"/>
    <property type="match status" value="1"/>
</dbReference>
<dbReference type="InterPro" id="IPR024618">
    <property type="entry name" value="DUF3857"/>
</dbReference>
<proteinExistence type="predicted"/>
<evidence type="ECO:0000313" key="4">
    <source>
        <dbReference type="Proteomes" id="UP000236728"/>
    </source>
</evidence>
<dbReference type="Pfam" id="PF12969">
    <property type="entry name" value="DUF3857"/>
    <property type="match status" value="1"/>
</dbReference>
<evidence type="ECO:0000313" key="3">
    <source>
        <dbReference type="EMBL" id="SEF50128.1"/>
    </source>
</evidence>
<gene>
    <name evidence="3" type="ORF">SAMN05421819_0207</name>
</gene>
<feature type="chain" id="PRO_5009284136" evidence="1">
    <location>
        <begin position="45"/>
        <end position="683"/>
    </location>
</feature>
<organism evidence="3 4">
    <name type="scientific">Bryocella elongata</name>
    <dbReference type="NCBI Taxonomy" id="863522"/>
    <lineage>
        <taxon>Bacteria</taxon>
        <taxon>Pseudomonadati</taxon>
        <taxon>Acidobacteriota</taxon>
        <taxon>Terriglobia</taxon>
        <taxon>Terriglobales</taxon>
        <taxon>Acidobacteriaceae</taxon>
        <taxon>Bryocella</taxon>
    </lineage>
</organism>
<reference evidence="3 4" key="1">
    <citation type="submission" date="2016-10" db="EMBL/GenBank/DDBJ databases">
        <authorList>
            <person name="de Groot N.N."/>
        </authorList>
    </citation>
    <scope>NUCLEOTIDE SEQUENCE [LARGE SCALE GENOMIC DNA]</scope>
    <source>
        <strain evidence="3 4">DSM 22489</strain>
    </source>
</reference>
<feature type="domain" description="DUF3857" evidence="2">
    <location>
        <begin position="89"/>
        <end position="245"/>
    </location>
</feature>
<dbReference type="Proteomes" id="UP000236728">
    <property type="component" value="Unassembled WGS sequence"/>
</dbReference>
<protein>
    <submittedName>
        <fullName evidence="3">Transglutaminase-like superfamily protein</fullName>
    </submittedName>
</protein>
<keyword evidence="4" id="KW-1185">Reference proteome</keyword>
<dbReference type="AlphaFoldDB" id="A0A1H5SJJ5"/>
<dbReference type="Gene3D" id="3.10.620.30">
    <property type="match status" value="1"/>
</dbReference>
<dbReference type="Gene3D" id="2.60.40.3140">
    <property type="match status" value="1"/>
</dbReference>
<keyword evidence="1" id="KW-0732">Signal</keyword>
<accession>A0A1H5SJJ5</accession>
<sequence length="683" mass="74923">MNRARTEQNCRQATVGNRTGKQTAAGLLCGLAMVLSAGSPRAMAGGIFGAAPPMPDWVRQAAKQTLPTYPKSTKAVVLMEDTTYTVGSNGQAVEHVRRVVKILRPQGREYGYPIVYFDKDSKVLSMHVWSIDAAGHEYSLKDSEIIEIGHPGEGGELYDDAKMKVADPPGRDPGGIIAYEYEEREHPYVAEANWVFQDELPRLNQQFTLILPAGYSYNTTWANHAKLDAADLEGKGYRWGMTNVAGIDLEDVPLSPSAASLSGRMTVHYSGPGLAQPQDGTWQGVGLWYEGLSRDRMQPNADITAKAQALVAGKTDFYDQAEVLGEFVQKQIRYFVIEMGIGGDQPHFASDIYKGRYGDCKDKATLLGAMLSSVGLHSDIVLVDSQRGTVNPENPSRWGNHAIAAIEVPAGYQSPKLHSLVTTKAGKRYLIFDPTWSDTPFGQIEDNLQGSYGLIVEGKASELVQIPVVDPNFNTIRRTATFALATDGTLKGQVVDRRFGDIASTRRRELASSDGHKQQQYMDRTVSHDLAAASLTDLKFENVDALDKDLTTSFQLTAAHFATATGPLLMVRPRVFGDYAPNADRKARTVPIDMGTAMQATDSFDIELPEGYAVDELPDPIQQDFGFASYESKTVLNGRVLHYTRTYTVRQVEVPAEKYGEVQKLASVIASDEDSRAVLKRAH</sequence>
<dbReference type="Gene3D" id="2.60.120.1130">
    <property type="match status" value="1"/>
</dbReference>
<evidence type="ECO:0000256" key="1">
    <source>
        <dbReference type="SAM" id="SignalP"/>
    </source>
</evidence>
<name>A0A1H5SJJ5_9BACT</name>
<evidence type="ECO:0000259" key="2">
    <source>
        <dbReference type="Pfam" id="PF12969"/>
    </source>
</evidence>
<feature type="signal peptide" evidence="1">
    <location>
        <begin position="1"/>
        <end position="44"/>
    </location>
</feature>
<dbReference type="EMBL" id="FNVA01000001">
    <property type="protein sequence ID" value="SEF50128.1"/>
    <property type="molecule type" value="Genomic_DNA"/>
</dbReference>
<dbReference type="InterPro" id="IPR038765">
    <property type="entry name" value="Papain-like_cys_pep_sf"/>
</dbReference>